<comment type="caution">
    <text evidence="1">The sequence shown here is derived from an EMBL/GenBank/DDBJ whole genome shotgun (WGS) entry which is preliminary data.</text>
</comment>
<dbReference type="AlphaFoldDB" id="A0A8J3J201"/>
<keyword evidence="2" id="KW-1185">Reference proteome</keyword>
<dbReference type="Proteomes" id="UP000597444">
    <property type="component" value="Unassembled WGS sequence"/>
</dbReference>
<evidence type="ECO:0000313" key="1">
    <source>
        <dbReference type="EMBL" id="GHP00846.1"/>
    </source>
</evidence>
<reference evidence="1" key="1">
    <citation type="submission" date="2020-10" db="EMBL/GenBank/DDBJ databases">
        <title>Taxonomic study of unclassified bacteria belonging to the class Ktedonobacteria.</title>
        <authorList>
            <person name="Yabe S."/>
            <person name="Wang C.M."/>
            <person name="Zheng Y."/>
            <person name="Sakai Y."/>
            <person name="Cavaletti L."/>
            <person name="Monciardini P."/>
            <person name="Donadio S."/>
        </authorList>
    </citation>
    <scope>NUCLEOTIDE SEQUENCE</scope>
    <source>
        <strain evidence="1">ID150040</strain>
    </source>
</reference>
<evidence type="ECO:0000313" key="2">
    <source>
        <dbReference type="Proteomes" id="UP000597444"/>
    </source>
</evidence>
<dbReference type="RefSeq" id="WP_220211422.1">
    <property type="nucleotide sequence ID" value="NZ_BNJK01000003.1"/>
</dbReference>
<protein>
    <submittedName>
        <fullName evidence="1">Uncharacterized protein</fullName>
    </submittedName>
</protein>
<proteinExistence type="predicted"/>
<organism evidence="1 2">
    <name type="scientific">Reticulibacter mediterranei</name>
    <dbReference type="NCBI Taxonomy" id="2778369"/>
    <lineage>
        <taxon>Bacteria</taxon>
        <taxon>Bacillati</taxon>
        <taxon>Chloroflexota</taxon>
        <taxon>Ktedonobacteria</taxon>
        <taxon>Ktedonobacterales</taxon>
        <taxon>Reticulibacteraceae</taxon>
        <taxon>Reticulibacter</taxon>
    </lineage>
</organism>
<dbReference type="EMBL" id="BNJK01000003">
    <property type="protein sequence ID" value="GHP00846.1"/>
    <property type="molecule type" value="Genomic_DNA"/>
</dbReference>
<accession>A0A8J3J201</accession>
<name>A0A8J3J201_9CHLR</name>
<gene>
    <name evidence="1" type="ORF">KSF_108930</name>
</gene>
<sequence>MKIFKLPLPEPWNIDTAVAHLYGAWSNQGREKIQQMERHNPLMVNALLTLWERDHHQQHGPKGVLPDHRSWKLLLHQNGTGIIVLEY</sequence>